<comment type="subunit">
    <text evidence="1">Monomer in both c-di-GMP-bound and free forms.</text>
</comment>
<dbReference type="PIRSF" id="PIRSF028141">
    <property type="entry name" value="C-di-GMP_BP_PA4608"/>
    <property type="match status" value="1"/>
</dbReference>
<dbReference type="Gene3D" id="2.40.10.220">
    <property type="entry name" value="predicted glycosyltransferase like domains"/>
    <property type="match status" value="1"/>
</dbReference>
<keyword evidence="4" id="KW-1185">Reference proteome</keyword>
<keyword evidence="1" id="KW-0547">Nucleotide-binding</keyword>
<proteinExistence type="predicted"/>
<evidence type="ECO:0000313" key="3">
    <source>
        <dbReference type="EMBL" id="MDT0602902.1"/>
    </source>
</evidence>
<dbReference type="InterPro" id="IPR009875">
    <property type="entry name" value="PilZ_domain"/>
</dbReference>
<comment type="function">
    <text evidence="1">Binds the second messenger bis-(3'-5') cyclic dimeric guanosine monophosphate (c-di-GMP). Can bind two c-di-GMP molecules per monomer. May play a role in bacterial second-messenger regulated processes. Binding to c-di-GMP induces a conformational change of the C- and N-termini resulting in the exposure of a highly negative surface on one side of the protein to a possible effector protein.</text>
</comment>
<gene>
    <name evidence="3" type="ORF">RM573_04795</name>
</gene>
<evidence type="ECO:0000313" key="4">
    <source>
        <dbReference type="Proteomes" id="UP001266357"/>
    </source>
</evidence>
<reference evidence="3 4" key="1">
    <citation type="submission" date="2023-09" db="EMBL/GenBank/DDBJ databases">
        <authorList>
            <person name="Rey-Velasco X."/>
        </authorList>
    </citation>
    <scope>NUCLEOTIDE SEQUENCE [LARGE SCALE GENOMIC DNA]</scope>
    <source>
        <strain evidence="3 4">W431</strain>
    </source>
</reference>
<sequence>MLNITIHQLNSTMENRRQFTRILFSIDAQLEVEEQTYTVNIHDISLNGALVTAPKDAEKIKNKLGLLTFQLADSEMQVAMHVAIVHVKQDEIGLQCNAIDIDSVTHLRRLVELNLGDDSQLNKELSQLSSQS</sequence>
<keyword evidence="1" id="KW-0973">c-di-GMP</keyword>
<feature type="domain" description="PilZ" evidence="2">
    <location>
        <begin position="15"/>
        <end position="112"/>
    </location>
</feature>
<dbReference type="RefSeq" id="WP_311578047.1">
    <property type="nucleotide sequence ID" value="NZ_JAVRIF010000002.1"/>
</dbReference>
<protein>
    <recommendedName>
        <fullName evidence="1">Cyclic diguanosine monophosphate-binding protein</fullName>
        <shortName evidence="1">c-di-GMP-binding protein</shortName>
    </recommendedName>
    <alternativeName>
        <fullName evidence="1">Pilz domain-containing protein</fullName>
    </alternativeName>
</protein>
<dbReference type="Pfam" id="PF07238">
    <property type="entry name" value="PilZ"/>
    <property type="match status" value="1"/>
</dbReference>
<comment type="caution">
    <text evidence="3">The sequence shown here is derived from an EMBL/GenBank/DDBJ whole genome shotgun (WGS) entry which is preliminary data.</text>
</comment>
<name>A0ABU2ZYA7_9GAMM</name>
<evidence type="ECO:0000256" key="1">
    <source>
        <dbReference type="PIRNR" id="PIRNR028141"/>
    </source>
</evidence>
<accession>A0ABU2ZYA7</accession>
<dbReference type="SUPFAM" id="SSF141371">
    <property type="entry name" value="PilZ domain-like"/>
    <property type="match status" value="1"/>
</dbReference>
<dbReference type="EMBL" id="JAVRIF010000002">
    <property type="protein sequence ID" value="MDT0602902.1"/>
    <property type="molecule type" value="Genomic_DNA"/>
</dbReference>
<evidence type="ECO:0000259" key="2">
    <source>
        <dbReference type="Pfam" id="PF07238"/>
    </source>
</evidence>
<dbReference type="InterPro" id="IPR027021">
    <property type="entry name" value="C-di-GMP_BP_PA4608"/>
</dbReference>
<organism evidence="3 4">
    <name type="scientific">Thalassotalea castellviae</name>
    <dbReference type="NCBI Taxonomy" id="3075612"/>
    <lineage>
        <taxon>Bacteria</taxon>
        <taxon>Pseudomonadati</taxon>
        <taxon>Pseudomonadota</taxon>
        <taxon>Gammaproteobacteria</taxon>
        <taxon>Alteromonadales</taxon>
        <taxon>Colwelliaceae</taxon>
        <taxon>Thalassotalea</taxon>
    </lineage>
</organism>
<dbReference type="Proteomes" id="UP001266357">
    <property type="component" value="Unassembled WGS sequence"/>
</dbReference>